<protein>
    <submittedName>
        <fullName evidence="1">Uncharacterized protein</fullName>
    </submittedName>
</protein>
<reference evidence="2" key="1">
    <citation type="submission" date="2017-02" db="EMBL/GenBank/DDBJ databases">
        <authorList>
            <person name="Daims H."/>
        </authorList>
    </citation>
    <scope>NUCLEOTIDE SEQUENCE [LARGE SCALE GENOMIC DNA]</scope>
</reference>
<proteinExistence type="predicted"/>
<gene>
    <name evidence="1" type="ORF">CRENPOLYSF2_3070015</name>
</gene>
<evidence type="ECO:0000313" key="2">
    <source>
        <dbReference type="Proteomes" id="UP000195442"/>
    </source>
</evidence>
<dbReference type="AlphaFoldDB" id="A0A1R4HAN9"/>
<organism evidence="1 2">
    <name type="scientific">Crenothrix polyspora</name>
    <dbReference type="NCBI Taxonomy" id="360316"/>
    <lineage>
        <taxon>Bacteria</taxon>
        <taxon>Pseudomonadati</taxon>
        <taxon>Pseudomonadota</taxon>
        <taxon>Gammaproteobacteria</taxon>
        <taxon>Methylococcales</taxon>
        <taxon>Crenotrichaceae</taxon>
        <taxon>Crenothrix</taxon>
    </lineage>
</organism>
<keyword evidence="2" id="KW-1185">Reference proteome</keyword>
<accession>A0A1R4HAN9</accession>
<sequence length="44" mass="5033">MPNCYKVYRAIHQALIKALGFEVKGNQARHLNADIPHPLFQICI</sequence>
<dbReference type="EMBL" id="FUKJ01000232">
    <property type="protein sequence ID" value="SJM93091.1"/>
    <property type="molecule type" value="Genomic_DNA"/>
</dbReference>
<name>A0A1R4HAN9_9GAMM</name>
<evidence type="ECO:0000313" key="1">
    <source>
        <dbReference type="EMBL" id="SJM93091.1"/>
    </source>
</evidence>
<dbReference type="Proteomes" id="UP000195442">
    <property type="component" value="Unassembled WGS sequence"/>
</dbReference>